<dbReference type="Pfam" id="PF01814">
    <property type="entry name" value="Hemerythrin"/>
    <property type="match status" value="1"/>
</dbReference>
<proteinExistence type="predicted"/>
<protein>
    <recommendedName>
        <fullName evidence="1">Hemerythrin-like domain-containing protein</fullName>
    </recommendedName>
</protein>
<feature type="domain" description="Hemerythrin-like" evidence="1">
    <location>
        <begin position="3"/>
        <end position="106"/>
    </location>
</feature>
<sequence length="284" mass="32158">MVRLQHRSAERHLEGVAAKLAEMVKKGAKKAGKGRNVAVEGAEVRRLGKWSLDAMEVMLEHARMEERVLFPDIQRASFPGVCDKVQEQHGKHLPMMNGIKEDIKTLLTLELGSALFYEVLVNLSVRLKALQGRVSVVTSRVGYGSSTIAIAYSSTTALEFCSWKVDHTKEHFKEEEKDMLPRLESVRRMQREEGNVPDKSNSGWASEAMGTMEMTHSKLFPFFMTGLMPQEAVQYLDLVCRCTKNTRHLVSMLRSLAERLEDANPLIIHNNPTRLYEHLLVKSP</sequence>
<dbReference type="EnsemblPlants" id="EMT21548">
    <property type="protein sequence ID" value="EMT21548"/>
    <property type="gene ID" value="F775_04414"/>
</dbReference>
<dbReference type="AlphaFoldDB" id="M8BIG2"/>
<dbReference type="PANTHER" id="PTHR35739">
    <property type="entry name" value="OS01G0861700 PROTEIN"/>
    <property type="match status" value="1"/>
</dbReference>
<accession>M8BIG2</accession>
<evidence type="ECO:0000313" key="2">
    <source>
        <dbReference type="EnsemblPlants" id="EMT21548"/>
    </source>
</evidence>
<evidence type="ECO:0000259" key="1">
    <source>
        <dbReference type="Pfam" id="PF01814"/>
    </source>
</evidence>
<reference evidence="2" key="1">
    <citation type="submission" date="2015-06" db="UniProtKB">
        <authorList>
            <consortium name="EnsemblPlants"/>
        </authorList>
    </citation>
    <scope>IDENTIFICATION</scope>
</reference>
<dbReference type="PANTHER" id="PTHR35739:SF1">
    <property type="entry name" value="OS01G0861700 PROTEIN"/>
    <property type="match status" value="1"/>
</dbReference>
<organism evidence="2">
    <name type="scientific">Aegilops tauschii</name>
    <name type="common">Tausch's goatgrass</name>
    <name type="synonym">Aegilops squarrosa</name>
    <dbReference type="NCBI Taxonomy" id="37682"/>
    <lineage>
        <taxon>Eukaryota</taxon>
        <taxon>Viridiplantae</taxon>
        <taxon>Streptophyta</taxon>
        <taxon>Embryophyta</taxon>
        <taxon>Tracheophyta</taxon>
        <taxon>Spermatophyta</taxon>
        <taxon>Magnoliopsida</taxon>
        <taxon>Liliopsida</taxon>
        <taxon>Poales</taxon>
        <taxon>Poaceae</taxon>
        <taxon>BOP clade</taxon>
        <taxon>Pooideae</taxon>
        <taxon>Triticodae</taxon>
        <taxon>Triticeae</taxon>
        <taxon>Triticinae</taxon>
        <taxon>Aegilops</taxon>
    </lineage>
</organism>
<name>M8BIG2_AEGTA</name>
<dbReference type="InterPro" id="IPR012312">
    <property type="entry name" value="Hemerythrin-like"/>
</dbReference>